<dbReference type="Pfam" id="PF19746">
    <property type="entry name" value="DUF6233"/>
    <property type="match status" value="1"/>
</dbReference>
<comment type="caution">
    <text evidence="2">The sequence shown here is derived from an EMBL/GenBank/DDBJ whole genome shotgun (WGS) entry which is preliminary data.</text>
</comment>
<reference evidence="2 3" key="1">
    <citation type="submission" date="2024-06" db="EMBL/GenBank/DDBJ databases">
        <title>The Natural Products Discovery Center: Release of the First 8490 Sequenced Strains for Exploring Actinobacteria Biosynthetic Diversity.</title>
        <authorList>
            <person name="Kalkreuter E."/>
            <person name="Kautsar S.A."/>
            <person name="Yang D."/>
            <person name="Bader C.D."/>
            <person name="Teijaro C.N."/>
            <person name="Fluegel L."/>
            <person name="Davis C.M."/>
            <person name="Simpson J.R."/>
            <person name="Lauterbach L."/>
            <person name="Steele A.D."/>
            <person name="Gui C."/>
            <person name="Meng S."/>
            <person name="Li G."/>
            <person name="Viehrig K."/>
            <person name="Ye F."/>
            <person name="Su P."/>
            <person name="Kiefer A.F."/>
            <person name="Nichols A."/>
            <person name="Cepeda A.J."/>
            <person name="Yan W."/>
            <person name="Fan B."/>
            <person name="Jiang Y."/>
            <person name="Adhikari A."/>
            <person name="Zheng C.-J."/>
            <person name="Schuster L."/>
            <person name="Cowan T.M."/>
            <person name="Smanski M.J."/>
            <person name="Chevrette M.G."/>
            <person name="De Carvalho L.P.S."/>
            <person name="Shen B."/>
        </authorList>
    </citation>
    <scope>NUCLEOTIDE SEQUENCE [LARGE SCALE GENOMIC DNA]</scope>
    <source>
        <strain evidence="2 3">NPDC000634</strain>
    </source>
</reference>
<dbReference type="EMBL" id="JBEPCU010000360">
    <property type="protein sequence ID" value="MER6979379.1"/>
    <property type="molecule type" value="Genomic_DNA"/>
</dbReference>
<dbReference type="InterPro" id="IPR046200">
    <property type="entry name" value="DUF6233"/>
</dbReference>
<sequence length="95" mass="10515">MAPPGLALLRQPDLPRLRTLETWLTLSLERVRQQIATAERRGAERQRGEQARPPVPDWILEGGPNRDAPPVAVHVGGCHMAGKRCKGVPRDVALR</sequence>
<keyword evidence="3" id="KW-1185">Reference proteome</keyword>
<name>A0ABV1W5B6_9ACTN</name>
<evidence type="ECO:0000256" key="1">
    <source>
        <dbReference type="SAM" id="MobiDB-lite"/>
    </source>
</evidence>
<proteinExistence type="predicted"/>
<evidence type="ECO:0000313" key="2">
    <source>
        <dbReference type="EMBL" id="MER6979379.1"/>
    </source>
</evidence>
<accession>A0ABV1W5B6</accession>
<gene>
    <name evidence="2" type="ORF">ABT317_20925</name>
</gene>
<organism evidence="2 3">
    <name type="scientific">Streptomyces carpinensis</name>
    <dbReference type="NCBI Taxonomy" id="66369"/>
    <lineage>
        <taxon>Bacteria</taxon>
        <taxon>Bacillati</taxon>
        <taxon>Actinomycetota</taxon>
        <taxon>Actinomycetes</taxon>
        <taxon>Kitasatosporales</taxon>
        <taxon>Streptomycetaceae</taxon>
        <taxon>Streptomyces</taxon>
    </lineage>
</organism>
<feature type="compositionally biased region" description="Basic and acidic residues" evidence="1">
    <location>
        <begin position="38"/>
        <end position="50"/>
    </location>
</feature>
<feature type="region of interest" description="Disordered" evidence="1">
    <location>
        <begin position="37"/>
        <end position="66"/>
    </location>
</feature>
<evidence type="ECO:0000313" key="3">
    <source>
        <dbReference type="Proteomes" id="UP001458415"/>
    </source>
</evidence>
<dbReference type="Proteomes" id="UP001458415">
    <property type="component" value="Unassembled WGS sequence"/>
</dbReference>
<feature type="non-terminal residue" evidence="2">
    <location>
        <position position="95"/>
    </location>
</feature>
<protein>
    <submittedName>
        <fullName evidence="2">DUF6233 domain-containing protein</fullName>
    </submittedName>
</protein>